<keyword evidence="6 10" id="KW-1133">Transmembrane helix</keyword>
<evidence type="ECO:0000256" key="2">
    <source>
        <dbReference type="ARBA" id="ARBA00022692"/>
    </source>
</evidence>
<feature type="transmembrane region" description="Helical" evidence="10">
    <location>
        <begin position="12"/>
        <end position="41"/>
    </location>
</feature>
<dbReference type="PROSITE" id="PS50089">
    <property type="entry name" value="ZF_RING_2"/>
    <property type="match status" value="1"/>
</dbReference>
<evidence type="ECO:0000256" key="4">
    <source>
        <dbReference type="ARBA" id="ARBA00022771"/>
    </source>
</evidence>
<evidence type="ECO:0000313" key="12">
    <source>
        <dbReference type="EMBL" id="CAL1411354.1"/>
    </source>
</evidence>
<comment type="subcellular location">
    <subcellularLocation>
        <location evidence="1">Membrane</location>
    </subcellularLocation>
</comment>
<evidence type="ECO:0000256" key="9">
    <source>
        <dbReference type="PROSITE-ProRule" id="PRU00175"/>
    </source>
</evidence>
<dbReference type="InterPro" id="IPR001841">
    <property type="entry name" value="Znf_RING"/>
</dbReference>
<name>A0AAV2GMJ1_9ROSI</name>
<evidence type="ECO:0000256" key="10">
    <source>
        <dbReference type="SAM" id="Phobius"/>
    </source>
</evidence>
<dbReference type="SUPFAM" id="SSF57850">
    <property type="entry name" value="RING/U-box"/>
    <property type="match status" value="1"/>
</dbReference>
<organism evidence="12 13">
    <name type="scientific">Linum trigynum</name>
    <dbReference type="NCBI Taxonomy" id="586398"/>
    <lineage>
        <taxon>Eukaryota</taxon>
        <taxon>Viridiplantae</taxon>
        <taxon>Streptophyta</taxon>
        <taxon>Embryophyta</taxon>
        <taxon>Tracheophyta</taxon>
        <taxon>Spermatophyta</taxon>
        <taxon>Magnoliopsida</taxon>
        <taxon>eudicotyledons</taxon>
        <taxon>Gunneridae</taxon>
        <taxon>Pentapetalae</taxon>
        <taxon>rosids</taxon>
        <taxon>fabids</taxon>
        <taxon>Malpighiales</taxon>
        <taxon>Linaceae</taxon>
        <taxon>Linum</taxon>
    </lineage>
</organism>
<accession>A0AAV2GMJ1</accession>
<evidence type="ECO:0000256" key="7">
    <source>
        <dbReference type="ARBA" id="ARBA00023136"/>
    </source>
</evidence>
<comment type="similarity">
    <text evidence="8">Belongs to the RING-type zinc finger family. ATL subfamily.</text>
</comment>
<dbReference type="Proteomes" id="UP001497516">
    <property type="component" value="Chromosome 9"/>
</dbReference>
<keyword evidence="4 9" id="KW-0863">Zinc-finger</keyword>
<evidence type="ECO:0000256" key="5">
    <source>
        <dbReference type="ARBA" id="ARBA00022833"/>
    </source>
</evidence>
<keyword evidence="3" id="KW-0479">Metal-binding</keyword>
<keyword evidence="13" id="KW-1185">Reference proteome</keyword>
<sequence length="131" mass="14712">MPTKGKSYADYAGLIIMGAVVCLMVIAVLAVAVFSWGWSWFVGRPRPLSRHIRRTLPLRQFSGQEEQATCPICLEHYRDGDVVRRLPDCGQVFHQSCVDRWFDTHSTCPICRERVVPYVAGGEVEMAAIGN</sequence>
<dbReference type="AlphaFoldDB" id="A0AAV2GMJ1"/>
<evidence type="ECO:0000313" key="13">
    <source>
        <dbReference type="Proteomes" id="UP001497516"/>
    </source>
</evidence>
<keyword evidence="5" id="KW-0862">Zinc</keyword>
<dbReference type="EMBL" id="OZ034822">
    <property type="protein sequence ID" value="CAL1411354.1"/>
    <property type="molecule type" value="Genomic_DNA"/>
</dbReference>
<reference evidence="12 13" key="1">
    <citation type="submission" date="2024-04" db="EMBL/GenBank/DDBJ databases">
        <authorList>
            <person name="Fracassetti M."/>
        </authorList>
    </citation>
    <scope>NUCLEOTIDE SEQUENCE [LARGE SCALE GENOMIC DNA]</scope>
</reference>
<dbReference type="PANTHER" id="PTHR46539">
    <property type="entry name" value="E3 UBIQUITIN-PROTEIN LIGASE ATL42"/>
    <property type="match status" value="1"/>
</dbReference>
<dbReference type="GO" id="GO:0008270">
    <property type="term" value="F:zinc ion binding"/>
    <property type="evidence" value="ECO:0007669"/>
    <property type="project" value="UniProtKB-KW"/>
</dbReference>
<evidence type="ECO:0000259" key="11">
    <source>
        <dbReference type="PROSITE" id="PS50089"/>
    </source>
</evidence>
<feature type="domain" description="RING-type" evidence="11">
    <location>
        <begin position="70"/>
        <end position="112"/>
    </location>
</feature>
<evidence type="ECO:0000256" key="3">
    <source>
        <dbReference type="ARBA" id="ARBA00022723"/>
    </source>
</evidence>
<dbReference type="Gene3D" id="3.30.40.10">
    <property type="entry name" value="Zinc/RING finger domain, C3HC4 (zinc finger)"/>
    <property type="match status" value="1"/>
</dbReference>
<dbReference type="GO" id="GO:0016020">
    <property type="term" value="C:membrane"/>
    <property type="evidence" value="ECO:0007669"/>
    <property type="project" value="UniProtKB-SubCell"/>
</dbReference>
<dbReference type="SMART" id="SM00184">
    <property type="entry name" value="RING"/>
    <property type="match status" value="1"/>
</dbReference>
<dbReference type="Pfam" id="PF13639">
    <property type="entry name" value="zf-RING_2"/>
    <property type="match status" value="1"/>
</dbReference>
<keyword evidence="2 10" id="KW-0812">Transmembrane</keyword>
<keyword evidence="7 10" id="KW-0472">Membrane</keyword>
<dbReference type="PANTHER" id="PTHR46539:SF1">
    <property type="entry name" value="E3 UBIQUITIN-PROTEIN LIGASE ATL42"/>
    <property type="match status" value="1"/>
</dbReference>
<evidence type="ECO:0000256" key="8">
    <source>
        <dbReference type="ARBA" id="ARBA00024209"/>
    </source>
</evidence>
<dbReference type="InterPro" id="IPR013083">
    <property type="entry name" value="Znf_RING/FYVE/PHD"/>
</dbReference>
<gene>
    <name evidence="12" type="ORF">LTRI10_LOCUS50719</name>
</gene>
<protein>
    <recommendedName>
        <fullName evidence="11">RING-type domain-containing protein</fullName>
    </recommendedName>
</protein>
<proteinExistence type="inferred from homology"/>
<evidence type="ECO:0000256" key="6">
    <source>
        <dbReference type="ARBA" id="ARBA00022989"/>
    </source>
</evidence>
<evidence type="ECO:0000256" key="1">
    <source>
        <dbReference type="ARBA" id="ARBA00004370"/>
    </source>
</evidence>